<protein>
    <submittedName>
        <fullName evidence="1">Uncharacterized protein</fullName>
    </submittedName>
</protein>
<proteinExistence type="predicted"/>
<sequence length="32" mass="3429">MHCGLSLQLQEILANSISGQSHCTLLPVLANH</sequence>
<accession>A0A0E9UKI1</accession>
<dbReference type="EMBL" id="GBXM01042228">
    <property type="protein sequence ID" value="JAH66349.1"/>
    <property type="molecule type" value="Transcribed_RNA"/>
</dbReference>
<name>A0A0E9UKI1_ANGAN</name>
<dbReference type="AlphaFoldDB" id="A0A0E9UKI1"/>
<reference evidence="1" key="2">
    <citation type="journal article" date="2015" name="Fish Shellfish Immunol.">
        <title>Early steps in the European eel (Anguilla anguilla)-Vibrio vulnificus interaction in the gills: Role of the RtxA13 toxin.</title>
        <authorList>
            <person name="Callol A."/>
            <person name="Pajuelo D."/>
            <person name="Ebbesson L."/>
            <person name="Teles M."/>
            <person name="MacKenzie S."/>
            <person name="Amaro C."/>
        </authorList>
    </citation>
    <scope>NUCLEOTIDE SEQUENCE</scope>
</reference>
<reference evidence="1" key="1">
    <citation type="submission" date="2014-11" db="EMBL/GenBank/DDBJ databases">
        <authorList>
            <person name="Amaro Gonzalez C."/>
        </authorList>
    </citation>
    <scope>NUCLEOTIDE SEQUENCE</scope>
</reference>
<evidence type="ECO:0000313" key="1">
    <source>
        <dbReference type="EMBL" id="JAH66349.1"/>
    </source>
</evidence>
<organism evidence="1">
    <name type="scientific">Anguilla anguilla</name>
    <name type="common">European freshwater eel</name>
    <name type="synonym">Muraena anguilla</name>
    <dbReference type="NCBI Taxonomy" id="7936"/>
    <lineage>
        <taxon>Eukaryota</taxon>
        <taxon>Metazoa</taxon>
        <taxon>Chordata</taxon>
        <taxon>Craniata</taxon>
        <taxon>Vertebrata</taxon>
        <taxon>Euteleostomi</taxon>
        <taxon>Actinopterygii</taxon>
        <taxon>Neopterygii</taxon>
        <taxon>Teleostei</taxon>
        <taxon>Anguilliformes</taxon>
        <taxon>Anguillidae</taxon>
        <taxon>Anguilla</taxon>
    </lineage>
</organism>